<dbReference type="EMBL" id="CP073720">
    <property type="protein sequence ID" value="UWP78572.1"/>
    <property type="molecule type" value="Genomic_DNA"/>
</dbReference>
<dbReference type="InterPro" id="IPR036852">
    <property type="entry name" value="Peptidase_S8/S53_dom_sf"/>
</dbReference>
<feature type="transmembrane region" description="Helical" evidence="1">
    <location>
        <begin position="12"/>
        <end position="33"/>
    </location>
</feature>
<keyword evidence="3" id="KW-1185">Reference proteome</keyword>
<dbReference type="Gene3D" id="3.40.50.200">
    <property type="entry name" value="Peptidase S8/S53 domain"/>
    <property type="match status" value="1"/>
</dbReference>
<evidence type="ECO:0000313" key="3">
    <source>
        <dbReference type="Proteomes" id="UP001059617"/>
    </source>
</evidence>
<dbReference type="SUPFAM" id="SSF52743">
    <property type="entry name" value="Subtilisin-like"/>
    <property type="match status" value="1"/>
</dbReference>
<protein>
    <recommendedName>
        <fullName evidence="4">Peptidase S8/S53 domain-containing protein</fullName>
    </recommendedName>
</protein>
<gene>
    <name evidence="2" type="ORF">Dfulv_25665</name>
</gene>
<keyword evidence="1" id="KW-1133">Transmembrane helix</keyword>
<keyword evidence="1" id="KW-0812">Transmembrane</keyword>
<reference evidence="2" key="2">
    <citation type="submission" date="2022-09" db="EMBL/GenBank/DDBJ databases">
        <title>Biosynthetic gene clusters of Dactylosporangioum fulvum.</title>
        <authorList>
            <person name="Caradec T."/>
        </authorList>
    </citation>
    <scope>NUCLEOTIDE SEQUENCE</scope>
    <source>
        <strain evidence="2">NRRL B-16292</strain>
    </source>
</reference>
<accession>A0ABY5VLV7</accession>
<name>A0ABY5VLV7_9ACTN</name>
<dbReference type="RefSeq" id="WP_259855812.1">
    <property type="nucleotide sequence ID" value="NZ_BAAAST010000204.1"/>
</dbReference>
<organism evidence="2 3">
    <name type="scientific">Dactylosporangium fulvum</name>
    <dbReference type="NCBI Taxonomy" id="53359"/>
    <lineage>
        <taxon>Bacteria</taxon>
        <taxon>Bacillati</taxon>
        <taxon>Actinomycetota</taxon>
        <taxon>Actinomycetes</taxon>
        <taxon>Micromonosporales</taxon>
        <taxon>Micromonosporaceae</taxon>
        <taxon>Dactylosporangium</taxon>
    </lineage>
</organism>
<proteinExistence type="predicted"/>
<sequence>MPADAGWRHGWTAWSGTSFAAATVTGVLARMLLADPDLPAARAIPGAGGPGIVWARDSTWPGAWVSR</sequence>
<evidence type="ECO:0000256" key="1">
    <source>
        <dbReference type="SAM" id="Phobius"/>
    </source>
</evidence>
<evidence type="ECO:0000313" key="2">
    <source>
        <dbReference type="EMBL" id="UWP78572.1"/>
    </source>
</evidence>
<reference evidence="2" key="1">
    <citation type="submission" date="2021-04" db="EMBL/GenBank/DDBJ databases">
        <authorList>
            <person name="Hartkoorn R.C."/>
            <person name="Beaudoing E."/>
            <person name="Hot D."/>
        </authorList>
    </citation>
    <scope>NUCLEOTIDE SEQUENCE</scope>
    <source>
        <strain evidence="2">NRRL B-16292</strain>
    </source>
</reference>
<evidence type="ECO:0008006" key="4">
    <source>
        <dbReference type="Google" id="ProtNLM"/>
    </source>
</evidence>
<keyword evidence="1" id="KW-0472">Membrane</keyword>
<dbReference type="Proteomes" id="UP001059617">
    <property type="component" value="Chromosome"/>
</dbReference>